<reference evidence="10" key="1">
    <citation type="submission" date="2016-06" db="EMBL/GenBank/DDBJ databases">
        <title>Draft Genome sequence of the fungus Inonotus baumii.</title>
        <authorList>
            <person name="Zhu H."/>
            <person name="Lin W."/>
        </authorList>
    </citation>
    <scope>NUCLEOTIDE SEQUENCE</scope>
    <source>
        <strain evidence="10">821</strain>
    </source>
</reference>
<feature type="compositionally biased region" description="Polar residues" evidence="8">
    <location>
        <begin position="118"/>
        <end position="130"/>
    </location>
</feature>
<feature type="compositionally biased region" description="Polar residues" evidence="8">
    <location>
        <begin position="25"/>
        <end position="40"/>
    </location>
</feature>
<evidence type="ECO:0000256" key="2">
    <source>
        <dbReference type="ARBA" id="ARBA00022491"/>
    </source>
</evidence>
<dbReference type="Pfam" id="PF08295">
    <property type="entry name" value="Sin3_corepress"/>
    <property type="match status" value="1"/>
</dbReference>
<comment type="similarity">
    <text evidence="7">Belongs to the aldehyde dehydrogenase family.</text>
</comment>
<dbReference type="InterPro" id="IPR016162">
    <property type="entry name" value="Ald_DH_N"/>
</dbReference>
<organism evidence="10 11">
    <name type="scientific">Sanghuangporus baumii</name>
    <name type="common">Phellinus baumii</name>
    <dbReference type="NCBI Taxonomy" id="108892"/>
    <lineage>
        <taxon>Eukaryota</taxon>
        <taxon>Fungi</taxon>
        <taxon>Dikarya</taxon>
        <taxon>Basidiomycota</taxon>
        <taxon>Agaricomycotina</taxon>
        <taxon>Agaricomycetes</taxon>
        <taxon>Hymenochaetales</taxon>
        <taxon>Hymenochaetaceae</taxon>
        <taxon>Sanghuangporus</taxon>
    </lineage>
</organism>
<dbReference type="GO" id="GO:0016620">
    <property type="term" value="F:oxidoreductase activity, acting on the aldehyde or oxo group of donors, NAD or NADP as acceptor"/>
    <property type="evidence" value="ECO:0007669"/>
    <property type="project" value="InterPro"/>
</dbReference>
<dbReference type="FunFam" id="1.20.1160.11:FF:000001">
    <property type="entry name" value="Paired amphipathic helix protein Sin3"/>
    <property type="match status" value="1"/>
</dbReference>
<protein>
    <recommendedName>
        <fullName evidence="9">Histone deacetylase interacting domain-containing protein</fullName>
    </recommendedName>
</protein>
<proteinExistence type="inferred from homology"/>
<evidence type="ECO:0000256" key="6">
    <source>
        <dbReference type="PROSITE-ProRule" id="PRU10007"/>
    </source>
</evidence>
<dbReference type="Pfam" id="PF16879">
    <property type="entry name" value="Sin3a_C"/>
    <property type="match status" value="1"/>
</dbReference>
<feature type="compositionally biased region" description="Basic and acidic residues" evidence="8">
    <location>
        <begin position="399"/>
        <end position="411"/>
    </location>
</feature>
<dbReference type="InterPro" id="IPR031693">
    <property type="entry name" value="Sin3_C"/>
</dbReference>
<keyword evidence="2" id="KW-0678">Repressor</keyword>
<feature type="compositionally biased region" description="Polar residues" evidence="8">
    <location>
        <begin position="885"/>
        <end position="896"/>
    </location>
</feature>
<evidence type="ECO:0000256" key="4">
    <source>
        <dbReference type="ARBA" id="ARBA00023242"/>
    </source>
</evidence>
<dbReference type="PROSITE" id="PS00687">
    <property type="entry name" value="ALDEHYDE_DEHYDR_GLU"/>
    <property type="match status" value="1"/>
</dbReference>
<feature type="region of interest" description="Disordered" evidence="8">
    <location>
        <begin position="877"/>
        <end position="897"/>
    </location>
</feature>
<feature type="region of interest" description="Disordered" evidence="8">
    <location>
        <begin position="1"/>
        <end position="133"/>
    </location>
</feature>
<dbReference type="PANTHER" id="PTHR12346:SF0">
    <property type="entry name" value="SIN3A, ISOFORM G"/>
    <property type="match status" value="1"/>
</dbReference>
<sequence>MEETRPEGPAPNDEAAPDQQAGHPATTNGTFPAVSDSATVDQEVPAKADEPAEDSVTRIDVPVTEGEVGSGATKAERSQSAPAMEINRTSTEPGGEVTIKHSPADENWPDGAPAWDESPSSRLPDQQQSEPVGERTLNVTDALTYLDSVKRQFSDSPGVYNRFLDIMKDFKNQTIDTPGVIQRVSTLFAGYPQLIEGFNTFLPAGYRIECSVDAHDTNIITVTTPDGTTTHSQGIEVYGGPSSTASVIGDGLQYTHEQIYPAMEYVTKIKQRFAGRDDLYHEFIDILNSYKRPPVDQDQLARRISDLFQDAPDLLSGLQHFVPREMFNALDSSISAEKDVKTGKLGKKGALDSASLSVTATGGQKRKRKAPAREKDREREPELDASSKAATKSKRMKYHVHDTPYEEDISHSPHFSHSRAAHPPQQRAATAYDEQLPVILDMPSRDDMAFFDRARQLIDNRDVYNEFLKLINLFTQGFIDMRRLVEQSRTFLGDVLLAQFKEILGWDSSWESGGPSHGEGMERLSKEHLSIRHGPSYRRLPASEANVPCSGRDEMCKSVLNDEWVTHPTWASEDSGFFTHRKNAYEEALHRTEEERHEYDFHIEAISRTIVALEPFYLKIVQLSPEERATSKQKLPLSGVNKAIHQRIIKKIYGREAGLEVIQAMHDSPAIAIPIVFERLKQKEQEWKRAQREWNKVWREIEKRNYQKSLDHQGVNFKMSDKKAITAKTFLNQIESAREEQISRRASLIDPLFARTRPRYHLAFMIEDTDVLVDLLKLTFSLLDRMQHHISVADRRRIEGFLRSFIPLFFMFDPAPFDAAFRTRNQQLDQQFFLTDDFTNFIDEIDENASAAGASRTGRNGRRSAGNDLRKRLLKTNAHDKSRKAAQTIQSNSGSRLASPLPGNLALGDESLAVEPNGIRNTFQTQIPDAAAAVALLQPGRRGAFFTNATFYNLLRLIELLYTRLLSCKDLANKLANDPSSPYRSNPLANDLALLDTEPADSKLAELKKRESPAAQFYPFLLETCERLFDNSIDQQAFEDITRHMFGTKAYVTFTFDKVIGAIIKQVQSIILDGKSLVLLEGLKREREMGSPTSLDLDEIRANAERVVGPEENLFRIDWNPASRTLTFQLLGKEDANFDDVDVYTGRWQAYIDSYVSDETTRGLTDIKIKPPFLTRNYRAVKEHPLTDPSMSRSGLEIKVCVRTYRMFFVSDTQDFLWRAWDTQEAEETAKRSSLRSTRSQRWLKRFDEEETIPRYKQVRRMVYAKVQHTGLMRPRISDSKSWDSDLSSMASEAVSLWINGQRRLASDSSTFEVRNPLIKKVVAISASATSQDCKEAAEAAGKAFDAWECTPASQKRTIFIKASELILTDKYKQKFAKALWDETAASNEMLGLNILAGQALFLDAASQATQVKGTSFPSGASPGGHVIVQRRAHGAILSIVPWNAPVALLVRAIAIPLICGNTIVVKSSEFSPWSQEIVIELMHEAGIPPGVLNYVSMSRETSPVLTAELIGNPVIRHVNFTGSDKIGKIIAGEAAKYLKPCVLELGGKAPAVVRHLLCYTYGLEAVDLLPLKVLDDADVDLAARSITFGCLLGSGQVCMSTERVIVQRSVASTLIPALQKHFASIRAGNIHTNPSTKISPLINDGAAESVLTLLRDAQKQGAEVIVGDLKRDGAVLQPHVLSGIRPGMKAFDRESFGPVIGITTVDTVDEAVELANATDYSLTASVWTRDINRALNIGARIRAGTVAVNGSTTHSEVEIGAAGLGGATGYGNFDIQHFTVERAIVVHPERATYPIVDM</sequence>
<dbReference type="GO" id="GO:0000122">
    <property type="term" value="P:negative regulation of transcription by RNA polymerase II"/>
    <property type="evidence" value="ECO:0007669"/>
    <property type="project" value="TreeGrafter"/>
</dbReference>
<comment type="subcellular location">
    <subcellularLocation>
        <location evidence="1 5">Nucleus</location>
    </subcellularLocation>
</comment>
<evidence type="ECO:0000313" key="10">
    <source>
        <dbReference type="EMBL" id="OCB90821.1"/>
    </source>
</evidence>
<name>A0A9Q5I348_SANBA</name>
<dbReference type="Gene3D" id="1.20.1160.11">
    <property type="entry name" value="Paired amphipathic helix"/>
    <property type="match status" value="3"/>
</dbReference>
<comment type="caution">
    <text evidence="10">The sequence shown here is derived from an EMBL/GenBank/DDBJ whole genome shotgun (WGS) entry which is preliminary data.</text>
</comment>
<dbReference type="SMART" id="SM00761">
    <property type="entry name" value="HDAC_interact"/>
    <property type="match status" value="1"/>
</dbReference>
<dbReference type="InterPro" id="IPR016161">
    <property type="entry name" value="Ald_DH/histidinol_DH"/>
</dbReference>
<evidence type="ECO:0000256" key="5">
    <source>
        <dbReference type="PROSITE-ProRule" id="PRU00810"/>
    </source>
</evidence>
<dbReference type="InterPro" id="IPR003822">
    <property type="entry name" value="PAH"/>
</dbReference>
<keyword evidence="3 7" id="KW-0560">Oxidoreductase</keyword>
<evidence type="ECO:0000256" key="1">
    <source>
        <dbReference type="ARBA" id="ARBA00004123"/>
    </source>
</evidence>
<dbReference type="EMBL" id="LNZH02000116">
    <property type="protein sequence ID" value="OCB90821.1"/>
    <property type="molecule type" value="Genomic_DNA"/>
</dbReference>
<dbReference type="Pfam" id="PF02671">
    <property type="entry name" value="PAH"/>
    <property type="match status" value="3"/>
</dbReference>
<feature type="domain" description="Histone deacetylase interacting" evidence="9">
    <location>
        <begin position="529"/>
        <end position="630"/>
    </location>
</feature>
<dbReference type="Proteomes" id="UP000757232">
    <property type="component" value="Unassembled WGS sequence"/>
</dbReference>
<dbReference type="SUPFAM" id="SSF47762">
    <property type="entry name" value="PAH2 domain"/>
    <property type="match status" value="3"/>
</dbReference>
<evidence type="ECO:0000259" key="9">
    <source>
        <dbReference type="SMART" id="SM00761"/>
    </source>
</evidence>
<accession>A0A9Q5I348</accession>
<feature type="region of interest" description="Disordered" evidence="8">
    <location>
        <begin position="355"/>
        <end position="429"/>
    </location>
</feature>
<gene>
    <name evidence="10" type="ORF">A7U60_g1931</name>
</gene>
<dbReference type="InterPro" id="IPR013194">
    <property type="entry name" value="HDAC_interact_dom"/>
</dbReference>
<evidence type="ECO:0000256" key="8">
    <source>
        <dbReference type="SAM" id="MobiDB-lite"/>
    </source>
</evidence>
<dbReference type="Gene3D" id="3.40.605.10">
    <property type="entry name" value="Aldehyde Dehydrogenase, Chain A, domain 1"/>
    <property type="match status" value="1"/>
</dbReference>
<dbReference type="GO" id="GO:0070822">
    <property type="term" value="C:Sin3-type complex"/>
    <property type="evidence" value="ECO:0007669"/>
    <property type="project" value="TreeGrafter"/>
</dbReference>
<dbReference type="Gene3D" id="3.40.309.10">
    <property type="entry name" value="Aldehyde Dehydrogenase, Chain A, domain 2"/>
    <property type="match status" value="1"/>
</dbReference>
<dbReference type="Pfam" id="PF00171">
    <property type="entry name" value="Aldedh"/>
    <property type="match status" value="2"/>
</dbReference>
<dbReference type="PANTHER" id="PTHR12346">
    <property type="entry name" value="SIN3B-RELATED"/>
    <property type="match status" value="1"/>
</dbReference>
<dbReference type="InterPro" id="IPR039774">
    <property type="entry name" value="Sin3-like"/>
</dbReference>
<dbReference type="InterPro" id="IPR015590">
    <property type="entry name" value="Aldehyde_DH_dom"/>
</dbReference>
<dbReference type="PROSITE" id="PS51477">
    <property type="entry name" value="PAH"/>
    <property type="match status" value="2"/>
</dbReference>
<feature type="compositionally biased region" description="Basic and acidic residues" evidence="8">
    <location>
        <begin position="371"/>
        <end position="382"/>
    </location>
</feature>
<feature type="active site" evidence="6">
    <location>
        <position position="1545"/>
    </location>
</feature>
<dbReference type="OrthoDB" id="10265969at2759"/>
<dbReference type="InterPro" id="IPR016163">
    <property type="entry name" value="Ald_DH_C"/>
</dbReference>
<evidence type="ECO:0000256" key="3">
    <source>
        <dbReference type="ARBA" id="ARBA00023002"/>
    </source>
</evidence>
<dbReference type="SUPFAM" id="SSF53720">
    <property type="entry name" value="ALDH-like"/>
    <property type="match status" value="1"/>
</dbReference>
<evidence type="ECO:0000256" key="7">
    <source>
        <dbReference type="RuleBase" id="RU003345"/>
    </source>
</evidence>
<keyword evidence="4 5" id="KW-0539">Nucleus</keyword>
<dbReference type="GO" id="GO:0003714">
    <property type="term" value="F:transcription corepressor activity"/>
    <property type="evidence" value="ECO:0007669"/>
    <property type="project" value="InterPro"/>
</dbReference>
<dbReference type="InterPro" id="IPR029510">
    <property type="entry name" value="Ald_DH_CS_GLU"/>
</dbReference>
<keyword evidence="11" id="KW-1185">Reference proteome</keyword>
<evidence type="ECO:0000313" key="11">
    <source>
        <dbReference type="Proteomes" id="UP000757232"/>
    </source>
</evidence>
<dbReference type="InterPro" id="IPR036600">
    <property type="entry name" value="PAH_sf"/>
</dbReference>